<proteinExistence type="predicted"/>
<organism evidence="2 3">
    <name type="scientific">Deinococcus aluminii</name>
    <dbReference type="NCBI Taxonomy" id="1656885"/>
    <lineage>
        <taxon>Bacteria</taxon>
        <taxon>Thermotogati</taxon>
        <taxon>Deinococcota</taxon>
        <taxon>Deinococci</taxon>
        <taxon>Deinococcales</taxon>
        <taxon>Deinococcaceae</taxon>
        <taxon>Deinococcus</taxon>
    </lineage>
</organism>
<reference evidence="2 3" key="1">
    <citation type="submission" date="2024-02" db="EMBL/GenBank/DDBJ databases">
        <title>Deinococcus aluminii NBRC 112889.</title>
        <authorList>
            <person name="Ichikawa N."/>
            <person name="Katano-Makiyama Y."/>
            <person name="Hidaka K."/>
        </authorList>
    </citation>
    <scope>NUCLEOTIDE SEQUENCE [LARGE SCALE GENOMIC DNA]</scope>
    <source>
        <strain evidence="2 3">NBRC 112889</strain>
    </source>
</reference>
<feature type="transmembrane region" description="Helical" evidence="1">
    <location>
        <begin position="9"/>
        <end position="30"/>
    </location>
</feature>
<dbReference type="RefSeq" id="WP_345454764.1">
    <property type="nucleotide sequence ID" value="NZ_BAABRV010000005.1"/>
</dbReference>
<name>A0ABP9XEW2_9DEIO</name>
<accession>A0ABP9XEW2</accession>
<keyword evidence="1" id="KW-0812">Transmembrane</keyword>
<dbReference type="EMBL" id="BAABRV010000005">
    <property type="protein sequence ID" value="GAA5533915.1"/>
    <property type="molecule type" value="Genomic_DNA"/>
</dbReference>
<feature type="transmembrane region" description="Helical" evidence="1">
    <location>
        <begin position="42"/>
        <end position="62"/>
    </location>
</feature>
<gene>
    <name evidence="2" type="ORF">Dalu01_02323</name>
</gene>
<evidence type="ECO:0000313" key="3">
    <source>
        <dbReference type="Proteomes" id="UP001404956"/>
    </source>
</evidence>
<dbReference type="Proteomes" id="UP001404956">
    <property type="component" value="Unassembled WGS sequence"/>
</dbReference>
<sequence>MTITKFQALALLVSSLGCAAFGLFLMVGYFTVPAEGRLDPVAAALLTTMLFTACGIGLDTFVSADLE</sequence>
<comment type="caution">
    <text evidence="2">The sequence shown here is derived from an EMBL/GenBank/DDBJ whole genome shotgun (WGS) entry which is preliminary data.</text>
</comment>
<dbReference type="PROSITE" id="PS51257">
    <property type="entry name" value="PROKAR_LIPOPROTEIN"/>
    <property type="match status" value="1"/>
</dbReference>
<keyword evidence="3" id="KW-1185">Reference proteome</keyword>
<keyword evidence="1" id="KW-1133">Transmembrane helix</keyword>
<protein>
    <submittedName>
        <fullName evidence="2">Uncharacterized protein</fullName>
    </submittedName>
</protein>
<evidence type="ECO:0000256" key="1">
    <source>
        <dbReference type="SAM" id="Phobius"/>
    </source>
</evidence>
<keyword evidence="1" id="KW-0472">Membrane</keyword>
<evidence type="ECO:0000313" key="2">
    <source>
        <dbReference type="EMBL" id="GAA5533915.1"/>
    </source>
</evidence>